<dbReference type="InterPro" id="IPR052155">
    <property type="entry name" value="Biofilm_reg_signaling"/>
</dbReference>
<dbReference type="Gene3D" id="3.30.70.270">
    <property type="match status" value="1"/>
</dbReference>
<keyword evidence="6" id="KW-1185">Reference proteome</keyword>
<evidence type="ECO:0000313" key="5">
    <source>
        <dbReference type="EMBL" id="MBB5059659.1"/>
    </source>
</evidence>
<dbReference type="EMBL" id="JACHIP010000006">
    <property type="protein sequence ID" value="MBB5059659.1"/>
    <property type="molecule type" value="Genomic_DNA"/>
</dbReference>
<evidence type="ECO:0000256" key="1">
    <source>
        <dbReference type="SAM" id="MobiDB-lite"/>
    </source>
</evidence>
<dbReference type="PANTHER" id="PTHR44757:SF2">
    <property type="entry name" value="BIOFILM ARCHITECTURE MAINTENANCE PROTEIN MBAA"/>
    <property type="match status" value="1"/>
</dbReference>
<dbReference type="InterPro" id="IPR029787">
    <property type="entry name" value="Nucleotide_cyclase"/>
</dbReference>
<gene>
    <name evidence="5" type="ORF">HDF16_004385</name>
</gene>
<feature type="transmembrane region" description="Helical" evidence="2">
    <location>
        <begin position="225"/>
        <end position="247"/>
    </location>
</feature>
<feature type="transmembrane region" description="Helical" evidence="2">
    <location>
        <begin position="81"/>
        <end position="100"/>
    </location>
</feature>
<sequence>MEPEAAELSAIATPVLRLPTGRSARVLLFAALAVQAVQLGIHIFAPHPAFPSDLTEFLAASMSTAVCFYKVRQDRQSRHLWLELGIAFFIWAGAEIYFAFAARQPGVTESTFSDLLWLIYAFPILLVTSYTPRSSRRDPAGWLDAAQAFVFFCILFALFFPAPGIISQANSDDVQGIALLLVLILRYCIAEPGRDRAFFRNLTIYMMVYLVLCVLYYFLTTHGFAIGSVAELCWSLPFTFFSVISLCTDLSGRVEDETFWAARLAQAGYIQGATALGLAVMSMAGAAILAYHRPIPGAIALAVAFLLFAARTSAREWQLQSVHSQLKRSVLRDPLTSVANRTLLDTEITQRLSRPSTASGMTAVLFVGLDRFKTLNDCLGHIFGDLLLQRVADLLSASIRKQDLVARYGGDEFVILLSATSAKEAEAFAERILALMRSPLHLEGRLLYLSASIGFAMSTPDTNASAMLQEAHFAMHHAKKSGKDRAQVFEPEMLRGPQFRLGIETDLRRALAEDQIGVHYQPIFSVETGEIEGFEALARWHHPERGFVSPADFIPVAEDTGMIIDLGNQIMFKACRQCREWNQRFGANWTMNVNVSAHQFASPKILEQIVHTLFETGLEAKFLKLEITESVLISGYSHVEEVLAEARKLGMQICLDDFGTGYSSLSYLLNYPFDVVKIDQSFVRHLDEDPSRADVVRTLVSLARGLKKHTVAEGIERPEEMECLRQFGCELAQGYLLSRPLSPEAATTLLQSQRKIVTMRSSPSSPEDSYLGSEISAAS</sequence>
<dbReference type="InterPro" id="IPR000160">
    <property type="entry name" value="GGDEF_dom"/>
</dbReference>
<dbReference type="CDD" id="cd01948">
    <property type="entry name" value="EAL"/>
    <property type="match status" value="1"/>
</dbReference>
<evidence type="ECO:0000313" key="6">
    <source>
        <dbReference type="Proteomes" id="UP000540989"/>
    </source>
</evidence>
<dbReference type="AlphaFoldDB" id="A0A7W8E5T7"/>
<dbReference type="SUPFAM" id="SSF55073">
    <property type="entry name" value="Nucleotide cyclase"/>
    <property type="match status" value="1"/>
</dbReference>
<dbReference type="InterPro" id="IPR043128">
    <property type="entry name" value="Rev_trsase/Diguanyl_cyclase"/>
</dbReference>
<keyword evidence="2" id="KW-1133">Transmembrane helix</keyword>
<dbReference type="CDD" id="cd01949">
    <property type="entry name" value="GGDEF"/>
    <property type="match status" value="1"/>
</dbReference>
<accession>A0A7W8E5T7</accession>
<evidence type="ECO:0000256" key="2">
    <source>
        <dbReference type="SAM" id="Phobius"/>
    </source>
</evidence>
<dbReference type="InterPro" id="IPR035919">
    <property type="entry name" value="EAL_sf"/>
</dbReference>
<protein>
    <submittedName>
        <fullName evidence="5">Diguanylate cyclase (GGDEF)-like protein</fullName>
    </submittedName>
</protein>
<feature type="transmembrane region" description="Helical" evidence="2">
    <location>
        <begin position="268"/>
        <end position="289"/>
    </location>
</feature>
<organism evidence="5 6">
    <name type="scientific">Granulicella aggregans</name>
    <dbReference type="NCBI Taxonomy" id="474949"/>
    <lineage>
        <taxon>Bacteria</taxon>
        <taxon>Pseudomonadati</taxon>
        <taxon>Acidobacteriota</taxon>
        <taxon>Terriglobia</taxon>
        <taxon>Terriglobales</taxon>
        <taxon>Acidobacteriaceae</taxon>
        <taxon>Granulicella</taxon>
    </lineage>
</organism>
<dbReference type="Proteomes" id="UP000540989">
    <property type="component" value="Unassembled WGS sequence"/>
</dbReference>
<dbReference type="SMART" id="SM00052">
    <property type="entry name" value="EAL"/>
    <property type="match status" value="1"/>
</dbReference>
<name>A0A7W8E5T7_9BACT</name>
<feature type="transmembrane region" description="Helical" evidence="2">
    <location>
        <begin position="174"/>
        <end position="190"/>
    </location>
</feature>
<feature type="domain" description="EAL" evidence="3">
    <location>
        <begin position="500"/>
        <end position="754"/>
    </location>
</feature>
<dbReference type="SMART" id="SM00267">
    <property type="entry name" value="GGDEF"/>
    <property type="match status" value="1"/>
</dbReference>
<feature type="domain" description="GGDEF" evidence="4">
    <location>
        <begin position="360"/>
        <end position="491"/>
    </location>
</feature>
<proteinExistence type="predicted"/>
<dbReference type="PANTHER" id="PTHR44757">
    <property type="entry name" value="DIGUANYLATE CYCLASE DGCP"/>
    <property type="match status" value="1"/>
</dbReference>
<keyword evidence="2" id="KW-0472">Membrane</keyword>
<reference evidence="5 6" key="1">
    <citation type="submission" date="2020-08" db="EMBL/GenBank/DDBJ databases">
        <title>Genomic Encyclopedia of Type Strains, Phase IV (KMG-V): Genome sequencing to study the core and pangenomes of soil and plant-associated prokaryotes.</title>
        <authorList>
            <person name="Whitman W."/>
        </authorList>
    </citation>
    <scope>NUCLEOTIDE SEQUENCE [LARGE SCALE GENOMIC DNA]</scope>
    <source>
        <strain evidence="5 6">M8UP14</strain>
    </source>
</reference>
<comment type="caution">
    <text evidence="5">The sequence shown here is derived from an EMBL/GenBank/DDBJ whole genome shotgun (WGS) entry which is preliminary data.</text>
</comment>
<dbReference type="SUPFAM" id="SSF141868">
    <property type="entry name" value="EAL domain-like"/>
    <property type="match status" value="1"/>
</dbReference>
<feature type="compositionally biased region" description="Polar residues" evidence="1">
    <location>
        <begin position="757"/>
        <end position="767"/>
    </location>
</feature>
<dbReference type="PROSITE" id="PS50883">
    <property type="entry name" value="EAL"/>
    <property type="match status" value="1"/>
</dbReference>
<dbReference type="NCBIfam" id="TIGR00254">
    <property type="entry name" value="GGDEF"/>
    <property type="match status" value="1"/>
</dbReference>
<dbReference type="InterPro" id="IPR001633">
    <property type="entry name" value="EAL_dom"/>
</dbReference>
<dbReference type="Gene3D" id="3.20.20.450">
    <property type="entry name" value="EAL domain"/>
    <property type="match status" value="1"/>
</dbReference>
<dbReference type="PROSITE" id="PS50887">
    <property type="entry name" value="GGDEF"/>
    <property type="match status" value="1"/>
</dbReference>
<keyword evidence="2" id="KW-0812">Transmembrane</keyword>
<feature type="transmembrane region" description="Helical" evidence="2">
    <location>
        <begin position="112"/>
        <end position="130"/>
    </location>
</feature>
<feature type="transmembrane region" description="Helical" evidence="2">
    <location>
        <begin position="202"/>
        <end position="219"/>
    </location>
</feature>
<feature type="region of interest" description="Disordered" evidence="1">
    <location>
        <begin position="757"/>
        <end position="779"/>
    </location>
</feature>
<dbReference type="Pfam" id="PF00990">
    <property type="entry name" value="GGDEF"/>
    <property type="match status" value="1"/>
</dbReference>
<dbReference type="RefSeq" id="WP_184221359.1">
    <property type="nucleotide sequence ID" value="NZ_JACHIP010000006.1"/>
</dbReference>
<evidence type="ECO:0000259" key="4">
    <source>
        <dbReference type="PROSITE" id="PS50887"/>
    </source>
</evidence>
<feature type="transmembrane region" description="Helical" evidence="2">
    <location>
        <begin position="142"/>
        <end position="162"/>
    </location>
</feature>
<dbReference type="Pfam" id="PF00563">
    <property type="entry name" value="EAL"/>
    <property type="match status" value="1"/>
</dbReference>
<evidence type="ECO:0000259" key="3">
    <source>
        <dbReference type="PROSITE" id="PS50883"/>
    </source>
</evidence>